<evidence type="ECO:0000313" key="1">
    <source>
        <dbReference type="EMBL" id="KAG4418342.1"/>
    </source>
</evidence>
<sequence length="365" mass="42097">MAATPQFHIPPPIADEDFKCNHLKPLLNSPEAISDALIKYISPGRCHDWSKFSVRQGRAITKFQGQGTWNLGNPDNIEDIKKYFEIFNDAFFGGSLKGYCRLELIATPWIIRRLGIKTGGYCTRYHPGKGRDPRYQLEKPYMVITLLEHVEFFRTCHRFKVTARIEEYLICLLHEMIHALFDIYSCQCKNGCQQKTIREATPGGHNMPWQFAAKAIESVNGGRPSGTRFLLGLELDLRREGGLVGDLLLGCPMPDDETPKKLNFDNKELLDKLEDAQSDKADAERRLKRELMPSKFNACVRDECIVDGWEKSFGYASRDYDRDQHVYDEPVGDLAVERWKTRTIETEYCDEIWELWDSFDRGRAI</sequence>
<dbReference type="Proteomes" id="UP000664132">
    <property type="component" value="Unassembled WGS sequence"/>
</dbReference>
<comment type="caution">
    <text evidence="1">The sequence shown here is derived from an EMBL/GenBank/DDBJ whole genome shotgun (WGS) entry which is preliminary data.</text>
</comment>
<gene>
    <name evidence="1" type="ORF">IFR04_008551</name>
</gene>
<dbReference type="AlphaFoldDB" id="A0A8H7TET7"/>
<reference evidence="1" key="1">
    <citation type="submission" date="2021-02" db="EMBL/GenBank/DDBJ databases">
        <title>Genome sequence Cadophora malorum strain M34.</title>
        <authorList>
            <person name="Stefanovic E."/>
            <person name="Vu D."/>
            <person name="Scully C."/>
            <person name="Dijksterhuis J."/>
            <person name="Roader J."/>
            <person name="Houbraken J."/>
        </authorList>
    </citation>
    <scope>NUCLEOTIDE SEQUENCE</scope>
    <source>
        <strain evidence="1">M34</strain>
    </source>
</reference>
<proteinExistence type="predicted"/>
<name>A0A8H7TET7_9HELO</name>
<evidence type="ECO:0000313" key="2">
    <source>
        <dbReference type="Proteomes" id="UP000664132"/>
    </source>
</evidence>
<dbReference type="OrthoDB" id="5236983at2759"/>
<keyword evidence="2" id="KW-1185">Reference proteome</keyword>
<protein>
    <submittedName>
        <fullName evidence="1">Uncharacterized protein</fullName>
    </submittedName>
</protein>
<organism evidence="1 2">
    <name type="scientific">Cadophora malorum</name>
    <dbReference type="NCBI Taxonomy" id="108018"/>
    <lineage>
        <taxon>Eukaryota</taxon>
        <taxon>Fungi</taxon>
        <taxon>Dikarya</taxon>
        <taxon>Ascomycota</taxon>
        <taxon>Pezizomycotina</taxon>
        <taxon>Leotiomycetes</taxon>
        <taxon>Helotiales</taxon>
        <taxon>Ploettnerulaceae</taxon>
        <taxon>Cadophora</taxon>
    </lineage>
</organism>
<dbReference type="EMBL" id="JAFJYH010000131">
    <property type="protein sequence ID" value="KAG4418342.1"/>
    <property type="molecule type" value="Genomic_DNA"/>
</dbReference>
<accession>A0A8H7TET7</accession>